<dbReference type="PANTHER" id="PTHR30023">
    <property type="entry name" value="D-ALANYL-D-ALANINE CARBOXYPEPTIDASE"/>
    <property type="match status" value="1"/>
</dbReference>
<dbReference type="GO" id="GO:0004185">
    <property type="term" value="F:serine-type carboxypeptidase activity"/>
    <property type="evidence" value="ECO:0007669"/>
    <property type="project" value="InterPro"/>
</dbReference>
<dbReference type="AlphaFoldDB" id="A0A4R6V5W7"/>
<dbReference type="Proteomes" id="UP000295281">
    <property type="component" value="Unassembled WGS sequence"/>
</dbReference>
<dbReference type="PRINTS" id="PR00922">
    <property type="entry name" value="DADACBPTASE3"/>
</dbReference>
<gene>
    <name evidence="4" type="ORF">EV190_103249</name>
</gene>
<keyword evidence="4" id="KW-0121">Carboxypeptidase</keyword>
<dbReference type="GO" id="GO:0006508">
    <property type="term" value="P:proteolysis"/>
    <property type="evidence" value="ECO:0007669"/>
    <property type="project" value="InterPro"/>
</dbReference>
<evidence type="ECO:0000256" key="3">
    <source>
        <dbReference type="SAM" id="SignalP"/>
    </source>
</evidence>
<dbReference type="PANTHER" id="PTHR30023:SF0">
    <property type="entry name" value="PENICILLIN-SENSITIVE CARBOXYPEPTIDASE A"/>
    <property type="match status" value="1"/>
</dbReference>
<feature type="chain" id="PRO_5020742301" evidence="3">
    <location>
        <begin position="39"/>
        <end position="532"/>
    </location>
</feature>
<protein>
    <submittedName>
        <fullName evidence="4">D-alanyl-D-alanine carboxypeptidase/D-alanyl-D-alanine-endopeptidase (Penicillin-binding protein 4)</fullName>
    </submittedName>
</protein>
<keyword evidence="2" id="KW-0378">Hydrolase</keyword>
<evidence type="ECO:0000256" key="1">
    <source>
        <dbReference type="ARBA" id="ARBA00006096"/>
    </source>
</evidence>
<evidence type="ECO:0000313" key="4">
    <source>
        <dbReference type="EMBL" id="TDQ53798.1"/>
    </source>
</evidence>
<comment type="similarity">
    <text evidence="1">Belongs to the peptidase S13 family.</text>
</comment>
<keyword evidence="5" id="KW-1185">Reference proteome</keyword>
<dbReference type="RefSeq" id="WP_133740705.1">
    <property type="nucleotide sequence ID" value="NZ_SNYN01000003.1"/>
</dbReference>
<dbReference type="OrthoDB" id="9802627at2"/>
<feature type="signal peptide" evidence="3">
    <location>
        <begin position="1"/>
        <end position="38"/>
    </location>
</feature>
<dbReference type="Gene3D" id="3.50.80.20">
    <property type="entry name" value="D-Ala-D-Ala carboxypeptidase C, peptidase S13"/>
    <property type="match status" value="1"/>
</dbReference>
<dbReference type="Pfam" id="PF02113">
    <property type="entry name" value="Peptidase_S13"/>
    <property type="match status" value="1"/>
</dbReference>
<dbReference type="SUPFAM" id="SSF56601">
    <property type="entry name" value="beta-lactamase/transpeptidase-like"/>
    <property type="match status" value="1"/>
</dbReference>
<organism evidence="4 5">
    <name type="scientific">Actinorugispora endophytica</name>
    <dbReference type="NCBI Taxonomy" id="1605990"/>
    <lineage>
        <taxon>Bacteria</taxon>
        <taxon>Bacillati</taxon>
        <taxon>Actinomycetota</taxon>
        <taxon>Actinomycetes</taxon>
        <taxon>Streptosporangiales</taxon>
        <taxon>Nocardiopsidaceae</taxon>
        <taxon>Actinorugispora</taxon>
    </lineage>
</organism>
<comment type="caution">
    <text evidence="4">The sequence shown here is derived from an EMBL/GenBank/DDBJ whole genome shotgun (WGS) entry which is preliminary data.</text>
</comment>
<accession>A0A4R6V5W7</accession>
<sequence length="532" mass="54868">MPTRQGDRRPKSSLTVTTPSLLAAALVAGLLGAAPASADTDGLADLRADLDALLADPSLAGGTSGVVVRSLDNGEVLYRNEPDASLLPASNNKLLTTAAALDVLGTDHRFSTRVVAASRPRHGTLRGDLHLVGTGDPSLTVEVFDRLAADVAAAGVTTVTGDLVADDSWFDDQRLPSDWEEGDLQYYYAPQISALTPAANADLDTGVVAVRITPGESAGDPVTTALEPATDYVSVDNRATTGDPWSVGVDRALGGNTITVTGAMPPGDQGFTTMRTVHEPTGYAADLFARALADHGVEVRGDAVRGEAPGDAVAVARHDSAELGELLVPLLKLSNNGHAEILVKAIDRETGGDGGWEDGLSEVELALTRIGLDTSDLELTDGSGLSRGNRLSAGLLADLLEEAPDEPWFAAWSAALPVAGVDGRLEGGTLENRMRGTSAEGNVRAKTGTLTAASALSGYVTGADGESLLFSVVNNGYTGAAPRPVQDAIAVRLADFSRTAPTSDATAGAVPRQRLLSDPAADHLECSWVEAC</sequence>
<keyword evidence="3" id="KW-0732">Signal</keyword>
<evidence type="ECO:0000313" key="5">
    <source>
        <dbReference type="Proteomes" id="UP000295281"/>
    </source>
</evidence>
<dbReference type="InterPro" id="IPR012338">
    <property type="entry name" value="Beta-lactam/transpept-like"/>
</dbReference>
<proteinExistence type="inferred from homology"/>
<keyword evidence="4" id="KW-0645">Protease</keyword>
<dbReference type="Gene3D" id="3.40.710.10">
    <property type="entry name" value="DD-peptidase/beta-lactamase superfamily"/>
    <property type="match status" value="2"/>
</dbReference>
<dbReference type="EMBL" id="SNYN01000003">
    <property type="protein sequence ID" value="TDQ53798.1"/>
    <property type="molecule type" value="Genomic_DNA"/>
</dbReference>
<name>A0A4R6V5W7_9ACTN</name>
<dbReference type="NCBIfam" id="TIGR00666">
    <property type="entry name" value="PBP4"/>
    <property type="match status" value="1"/>
</dbReference>
<reference evidence="4 5" key="1">
    <citation type="submission" date="2019-03" db="EMBL/GenBank/DDBJ databases">
        <title>Genomic Encyclopedia of Type Strains, Phase IV (KMG-IV): sequencing the most valuable type-strain genomes for metagenomic binning, comparative biology and taxonomic classification.</title>
        <authorList>
            <person name="Goeker M."/>
        </authorList>
    </citation>
    <scope>NUCLEOTIDE SEQUENCE [LARGE SCALE GENOMIC DNA]</scope>
    <source>
        <strain evidence="4 5">DSM 46770</strain>
    </source>
</reference>
<evidence type="ECO:0000256" key="2">
    <source>
        <dbReference type="ARBA" id="ARBA00022801"/>
    </source>
</evidence>
<dbReference type="InterPro" id="IPR000667">
    <property type="entry name" value="Peptidase_S13"/>
</dbReference>
<dbReference type="GO" id="GO:0000270">
    <property type="term" value="P:peptidoglycan metabolic process"/>
    <property type="evidence" value="ECO:0007669"/>
    <property type="project" value="TreeGrafter"/>
</dbReference>